<dbReference type="PRINTS" id="PR00018">
    <property type="entry name" value="KRINGLE"/>
</dbReference>
<dbReference type="InterPro" id="IPR007110">
    <property type="entry name" value="Ig-like_dom"/>
</dbReference>
<evidence type="ECO:0000313" key="26">
    <source>
        <dbReference type="Proteomes" id="UP001303046"/>
    </source>
</evidence>
<dbReference type="PANTHER" id="PTHR24416:SF611">
    <property type="entry name" value="TYROSINE-PROTEIN KINASE TRANSMEMBRANE RECEPTOR ROR"/>
    <property type="match status" value="1"/>
</dbReference>
<dbReference type="PROSITE" id="PS50011">
    <property type="entry name" value="PROTEIN_KINASE_DOM"/>
    <property type="match status" value="1"/>
</dbReference>
<dbReference type="InterPro" id="IPR011009">
    <property type="entry name" value="Kinase-like_dom_sf"/>
</dbReference>
<evidence type="ECO:0000259" key="23">
    <source>
        <dbReference type="PROSITE" id="PS50070"/>
    </source>
</evidence>
<gene>
    <name evidence="25" type="primary">Necator_chrII.g5395</name>
    <name evidence="25" type="ORF">RB195_017602</name>
</gene>
<proteinExistence type="predicted"/>
<keyword evidence="10 20" id="KW-0472">Membrane</keyword>
<keyword evidence="8 20" id="KW-1133">Transmembrane helix</keyword>
<dbReference type="InterPro" id="IPR013806">
    <property type="entry name" value="Kringle-like"/>
</dbReference>
<dbReference type="SMART" id="SM00408">
    <property type="entry name" value="IGc2"/>
    <property type="match status" value="1"/>
</dbReference>
<dbReference type="Gene3D" id="2.40.20.10">
    <property type="entry name" value="Plasminogen Kringle 4"/>
    <property type="match status" value="1"/>
</dbReference>
<comment type="subcellular location">
    <subcellularLocation>
        <location evidence="1">Membrane</location>
        <topology evidence="1">Single-pass type I membrane protein</topology>
    </subcellularLocation>
    <subcellularLocation>
        <location evidence="15">Synapse</location>
    </subcellularLocation>
</comment>
<evidence type="ECO:0000256" key="18">
    <source>
        <dbReference type="PROSITE-ProRule" id="PRU10141"/>
    </source>
</evidence>
<evidence type="ECO:0000256" key="4">
    <source>
        <dbReference type="ARBA" id="ARBA00022572"/>
    </source>
</evidence>
<keyword evidence="3" id="KW-0597">Phosphoprotein</keyword>
<keyword evidence="9" id="KW-0770">Synapse</keyword>
<dbReference type="InterPro" id="IPR003598">
    <property type="entry name" value="Ig_sub2"/>
</dbReference>
<feature type="region of interest" description="Disordered" evidence="19">
    <location>
        <begin position="911"/>
        <end position="977"/>
    </location>
</feature>
<evidence type="ECO:0000256" key="17">
    <source>
        <dbReference type="PROSITE-ProRule" id="PRU00121"/>
    </source>
</evidence>
<evidence type="ECO:0000256" key="7">
    <source>
        <dbReference type="ARBA" id="ARBA00022840"/>
    </source>
</evidence>
<dbReference type="PROSITE" id="PS50070">
    <property type="entry name" value="KRINGLE_2"/>
    <property type="match status" value="1"/>
</dbReference>
<comment type="caution">
    <text evidence="17">Lacks conserved residue(s) required for the propagation of feature annotation.</text>
</comment>
<keyword evidence="4 17" id="KW-0420">Kringle</keyword>
<name>A0ABR1C9M3_NECAM</name>
<feature type="transmembrane region" description="Helical" evidence="20">
    <location>
        <begin position="509"/>
        <end position="534"/>
    </location>
</feature>
<evidence type="ECO:0000256" key="8">
    <source>
        <dbReference type="ARBA" id="ARBA00022989"/>
    </source>
</evidence>
<keyword evidence="5 20" id="KW-0812">Transmembrane</keyword>
<keyword evidence="13" id="KW-0325">Glycoprotein</keyword>
<feature type="disulfide bond" evidence="17">
    <location>
        <begin position="444"/>
        <end position="467"/>
    </location>
</feature>
<evidence type="ECO:0000256" key="16">
    <source>
        <dbReference type="ARBA" id="ARBA00051243"/>
    </source>
</evidence>
<reference evidence="25 26" key="1">
    <citation type="submission" date="2023-08" db="EMBL/GenBank/DDBJ databases">
        <title>A Necator americanus chromosomal reference genome.</title>
        <authorList>
            <person name="Ilik V."/>
            <person name="Petrzelkova K.J."/>
            <person name="Pardy F."/>
            <person name="Fuh T."/>
            <person name="Niatou-Singa F.S."/>
            <person name="Gouil Q."/>
            <person name="Baker L."/>
            <person name="Ritchie M.E."/>
            <person name="Jex A.R."/>
            <person name="Gazzola D."/>
            <person name="Li H."/>
            <person name="Toshio Fujiwara R."/>
            <person name="Zhan B."/>
            <person name="Aroian R.V."/>
            <person name="Pafco B."/>
            <person name="Schwarz E.M."/>
        </authorList>
    </citation>
    <scope>NUCLEOTIDE SEQUENCE [LARGE SCALE GENOMIC DNA]</scope>
    <source>
        <strain evidence="25 26">Aroian</strain>
        <tissue evidence="25">Whole animal</tissue>
    </source>
</reference>
<dbReference type="InterPro" id="IPR013098">
    <property type="entry name" value="Ig_I-set"/>
</dbReference>
<feature type="compositionally biased region" description="Basic and acidic residues" evidence="19">
    <location>
        <begin position="953"/>
        <end position="966"/>
    </location>
</feature>
<dbReference type="Gene3D" id="1.10.2000.10">
    <property type="entry name" value="Frizzled cysteine-rich domain"/>
    <property type="match status" value="1"/>
</dbReference>
<evidence type="ECO:0000256" key="2">
    <source>
        <dbReference type="ARBA" id="ARBA00011902"/>
    </source>
</evidence>
<evidence type="ECO:0000259" key="21">
    <source>
        <dbReference type="PROSITE" id="PS50011"/>
    </source>
</evidence>
<dbReference type="SUPFAM" id="SSF48726">
    <property type="entry name" value="Immunoglobulin"/>
    <property type="match status" value="1"/>
</dbReference>
<dbReference type="SUPFAM" id="SSF57440">
    <property type="entry name" value="Kringle-like"/>
    <property type="match status" value="1"/>
</dbReference>
<keyword evidence="14" id="KW-0393">Immunoglobulin domain</keyword>
<evidence type="ECO:0000256" key="14">
    <source>
        <dbReference type="ARBA" id="ARBA00023319"/>
    </source>
</evidence>
<keyword evidence="6 18" id="KW-0547">Nucleotide-binding</keyword>
<dbReference type="InterPro" id="IPR038178">
    <property type="entry name" value="Kringle_sf"/>
</dbReference>
<feature type="domain" description="Protein kinase" evidence="21">
    <location>
        <begin position="632"/>
        <end position="897"/>
    </location>
</feature>
<dbReference type="InterPro" id="IPR020067">
    <property type="entry name" value="Frizzled_dom"/>
</dbReference>
<dbReference type="EC" id="2.7.10.1" evidence="2"/>
<dbReference type="Gene3D" id="2.60.40.10">
    <property type="entry name" value="Immunoglobulins"/>
    <property type="match status" value="1"/>
</dbReference>
<dbReference type="InterPro" id="IPR041775">
    <property type="entry name" value="Ror-like_CRD"/>
</dbReference>
<dbReference type="InterPro" id="IPR017441">
    <property type="entry name" value="Protein_kinase_ATP_BS"/>
</dbReference>
<comment type="catalytic activity">
    <reaction evidence="16">
        <text>L-tyrosyl-[protein] + ATP = O-phospho-L-tyrosyl-[protein] + ADP + H(+)</text>
        <dbReference type="Rhea" id="RHEA:10596"/>
        <dbReference type="Rhea" id="RHEA-COMP:10136"/>
        <dbReference type="Rhea" id="RHEA-COMP:20101"/>
        <dbReference type="ChEBI" id="CHEBI:15378"/>
        <dbReference type="ChEBI" id="CHEBI:30616"/>
        <dbReference type="ChEBI" id="CHEBI:46858"/>
        <dbReference type="ChEBI" id="CHEBI:61978"/>
        <dbReference type="ChEBI" id="CHEBI:456216"/>
        <dbReference type="EC" id="2.7.10.1"/>
    </reaction>
</comment>
<evidence type="ECO:0000256" key="11">
    <source>
        <dbReference type="ARBA" id="ARBA00023157"/>
    </source>
</evidence>
<dbReference type="InterPro" id="IPR036790">
    <property type="entry name" value="Frizzled_dom_sf"/>
</dbReference>
<keyword evidence="11 17" id="KW-1015">Disulfide bond</keyword>
<dbReference type="InterPro" id="IPR003599">
    <property type="entry name" value="Ig_sub"/>
</dbReference>
<feature type="domain" description="FZ" evidence="22">
    <location>
        <begin position="240"/>
        <end position="374"/>
    </location>
</feature>
<evidence type="ECO:0000259" key="24">
    <source>
        <dbReference type="PROSITE" id="PS50835"/>
    </source>
</evidence>
<evidence type="ECO:0000256" key="12">
    <source>
        <dbReference type="ARBA" id="ARBA00023170"/>
    </source>
</evidence>
<dbReference type="InterPro" id="IPR000001">
    <property type="entry name" value="Kringle"/>
</dbReference>
<dbReference type="CDD" id="cd00192">
    <property type="entry name" value="PTKc"/>
    <property type="match status" value="1"/>
</dbReference>
<accession>A0ABR1C9M3</accession>
<dbReference type="InterPro" id="IPR020635">
    <property type="entry name" value="Tyr_kinase_cat_dom"/>
</dbReference>
<evidence type="ECO:0000256" key="15">
    <source>
        <dbReference type="ARBA" id="ARBA00034103"/>
    </source>
</evidence>
<dbReference type="SMART" id="SM00130">
    <property type="entry name" value="KR"/>
    <property type="match status" value="1"/>
</dbReference>
<dbReference type="Proteomes" id="UP001303046">
    <property type="component" value="Unassembled WGS sequence"/>
</dbReference>
<dbReference type="PANTHER" id="PTHR24416">
    <property type="entry name" value="TYROSINE-PROTEIN KINASE RECEPTOR"/>
    <property type="match status" value="1"/>
</dbReference>
<dbReference type="InterPro" id="IPR000719">
    <property type="entry name" value="Prot_kinase_dom"/>
</dbReference>
<feature type="compositionally biased region" description="Polar residues" evidence="19">
    <location>
        <begin position="934"/>
        <end position="950"/>
    </location>
</feature>
<dbReference type="PIRSF" id="PIRSF000615">
    <property type="entry name" value="TyrPK_CSF1-R"/>
    <property type="match status" value="1"/>
</dbReference>
<dbReference type="PROSITE" id="PS00109">
    <property type="entry name" value="PROTEIN_KINASE_TYR"/>
    <property type="match status" value="1"/>
</dbReference>
<keyword evidence="7 18" id="KW-0067">ATP-binding</keyword>
<evidence type="ECO:0000313" key="25">
    <source>
        <dbReference type="EMBL" id="KAK6733931.1"/>
    </source>
</evidence>
<evidence type="ECO:0000256" key="1">
    <source>
        <dbReference type="ARBA" id="ARBA00004479"/>
    </source>
</evidence>
<feature type="domain" description="Ig-like" evidence="24">
    <location>
        <begin position="81"/>
        <end position="171"/>
    </location>
</feature>
<feature type="domain" description="Kringle" evidence="23">
    <location>
        <begin position="396"/>
        <end position="472"/>
    </location>
</feature>
<dbReference type="PROSITE" id="PS00107">
    <property type="entry name" value="PROTEIN_KINASE_ATP"/>
    <property type="match status" value="1"/>
</dbReference>
<dbReference type="CDD" id="cd07459">
    <property type="entry name" value="CRD_TK_ROR_like"/>
    <property type="match status" value="1"/>
</dbReference>
<dbReference type="Pfam" id="PF00051">
    <property type="entry name" value="Kringle"/>
    <property type="match status" value="1"/>
</dbReference>
<comment type="caution">
    <text evidence="25">The sequence shown here is derived from an EMBL/GenBank/DDBJ whole genome shotgun (WGS) entry which is preliminary data.</text>
</comment>
<organism evidence="25 26">
    <name type="scientific">Necator americanus</name>
    <name type="common">Human hookworm</name>
    <dbReference type="NCBI Taxonomy" id="51031"/>
    <lineage>
        <taxon>Eukaryota</taxon>
        <taxon>Metazoa</taxon>
        <taxon>Ecdysozoa</taxon>
        <taxon>Nematoda</taxon>
        <taxon>Chromadorea</taxon>
        <taxon>Rhabditida</taxon>
        <taxon>Rhabditina</taxon>
        <taxon>Rhabditomorpha</taxon>
        <taxon>Strongyloidea</taxon>
        <taxon>Ancylostomatidae</taxon>
        <taxon>Bunostominae</taxon>
        <taxon>Necator</taxon>
    </lineage>
</organism>
<evidence type="ECO:0000256" key="13">
    <source>
        <dbReference type="ARBA" id="ARBA00023180"/>
    </source>
</evidence>
<keyword evidence="12" id="KW-0675">Receptor</keyword>
<evidence type="ECO:0000256" key="9">
    <source>
        <dbReference type="ARBA" id="ARBA00023018"/>
    </source>
</evidence>
<dbReference type="InterPro" id="IPR001245">
    <property type="entry name" value="Ser-Thr/Tyr_kinase_cat_dom"/>
</dbReference>
<dbReference type="PRINTS" id="PR00109">
    <property type="entry name" value="TYRKINASE"/>
</dbReference>
<evidence type="ECO:0000256" key="5">
    <source>
        <dbReference type="ARBA" id="ARBA00022692"/>
    </source>
</evidence>
<dbReference type="CDD" id="cd00108">
    <property type="entry name" value="KR"/>
    <property type="match status" value="1"/>
</dbReference>
<dbReference type="PROSITE" id="PS50038">
    <property type="entry name" value="FZ"/>
    <property type="match status" value="1"/>
</dbReference>
<feature type="binding site" evidence="18">
    <location>
        <position position="666"/>
    </location>
    <ligand>
        <name>ATP</name>
        <dbReference type="ChEBI" id="CHEBI:30616"/>
    </ligand>
</feature>
<dbReference type="SMART" id="SM00219">
    <property type="entry name" value="TyrKc"/>
    <property type="match status" value="1"/>
</dbReference>
<evidence type="ECO:0000256" key="20">
    <source>
        <dbReference type="SAM" id="Phobius"/>
    </source>
</evidence>
<dbReference type="Pfam" id="PF07714">
    <property type="entry name" value="PK_Tyr_Ser-Thr"/>
    <property type="match status" value="1"/>
</dbReference>
<dbReference type="PROSITE" id="PS00021">
    <property type="entry name" value="KRINGLE_1"/>
    <property type="match status" value="1"/>
</dbReference>
<dbReference type="EMBL" id="JAVFWL010000002">
    <property type="protein sequence ID" value="KAK6733931.1"/>
    <property type="molecule type" value="Genomic_DNA"/>
</dbReference>
<dbReference type="SUPFAM" id="SSF56112">
    <property type="entry name" value="Protein kinase-like (PK-like)"/>
    <property type="match status" value="1"/>
</dbReference>
<sequence length="977" mass="107900">MCLKAAYRESEVVWISDGVSVYGVAGYGDGILHNGNVKPGSGAMAPMPDDDLLIEPASDEDVVYGDYNSTMDGASSSGPRPYIRLTSQLKNATRPSGGEVRFRCEAIGTPPLSFTWLKNHAPIEKSRRVKVRNRENSSRLVITELDVLDSGYYQCIASNSAASVNTTSVLRVNNVPDSAVKARKGGKPHSLDEYEDYELMDRGRLPDEEDADLFRVPDNAAGPGYMPSGSTDRWLDGTKYRVGDCIPYRGEACRQFLSGRSVMMTSESREDMYDIDRNLRAAMMFINGAPTISQQCRQISTNVACFHMYKVCDPRSDGKRTLSICKKDCEQIENRLCPSELALAAQHELVGDGPKALFPKCSALSSPSNNCIAVLDSPAVLMPVETDIPRNHLTHFCYVDSGKHYEGSASTTVTGKTCMNWNDAPSRDYNVNRYPELRYGKNYCRNPGGKKTKPWCFSQPMGQEEYCDIPQCSRDLFPHLGEGVGNTENNNAGLGESMTSMWENLAPHWQLAVVGGGVLTLLLLLLLFCCVCCCRTRKKSSKSRAGATATHSLLPTTNPPSVVNSAANSAYYQRKLNGTSTPIVNRAGIGNGPMEMASLLPAHAMPPTYGDTFPVPAEEEPYHILEIPSNQIKFGDLLGEGQFGVVYKGFWSAGLISGDPLQVAIKSVRPDATNADRASLEEEIRTVASFDHPHVVRLLGVSYLSGRLSAVFEYMVNGDLHEFLRIRAPSHPDHNPADDSTDFMSIATQIAYGMEYLASMSFVHRDLASRNCLVGDQRIIKIADFGLMRTCYDGDYYKMVHRTWMPVRWMAKEALEQGRFSEASDVWSFGVTLWEIWSYGRQPYGSASNQTVIELIANRHLLECPANCPTNIYGLMIECWNANPERRPSFSEIHSRLQSWSVVSPAHSILQHNQRTSASSQSGSSGAGGRGQSNRVSSLTRTAPYQQQAVRQRRTEDASPLMRRDANYAYSDDGDSD</sequence>
<keyword evidence="26" id="KW-1185">Reference proteome</keyword>
<dbReference type="Pfam" id="PF07679">
    <property type="entry name" value="I-set"/>
    <property type="match status" value="1"/>
</dbReference>
<evidence type="ECO:0000256" key="3">
    <source>
        <dbReference type="ARBA" id="ARBA00022553"/>
    </source>
</evidence>
<dbReference type="PROSITE" id="PS50835">
    <property type="entry name" value="IG_LIKE"/>
    <property type="match status" value="1"/>
</dbReference>
<protein>
    <recommendedName>
        <fullName evidence="2">receptor protein-tyrosine kinase</fullName>
        <ecNumber evidence="2">2.7.10.1</ecNumber>
    </recommendedName>
</protein>
<dbReference type="InterPro" id="IPR008266">
    <property type="entry name" value="Tyr_kinase_AS"/>
</dbReference>
<evidence type="ECO:0000259" key="22">
    <source>
        <dbReference type="PROSITE" id="PS50038"/>
    </source>
</evidence>
<dbReference type="SMART" id="SM00409">
    <property type="entry name" value="IG"/>
    <property type="match status" value="1"/>
</dbReference>
<dbReference type="CDD" id="cd00096">
    <property type="entry name" value="Ig"/>
    <property type="match status" value="1"/>
</dbReference>
<dbReference type="InterPro" id="IPR018056">
    <property type="entry name" value="Kringle_CS"/>
</dbReference>
<evidence type="ECO:0000256" key="6">
    <source>
        <dbReference type="ARBA" id="ARBA00022741"/>
    </source>
</evidence>
<evidence type="ECO:0000256" key="19">
    <source>
        <dbReference type="SAM" id="MobiDB-lite"/>
    </source>
</evidence>
<dbReference type="InterPro" id="IPR013783">
    <property type="entry name" value="Ig-like_fold"/>
</dbReference>
<dbReference type="Gene3D" id="1.10.510.10">
    <property type="entry name" value="Transferase(Phosphotransferase) domain 1"/>
    <property type="match status" value="1"/>
</dbReference>
<dbReference type="InterPro" id="IPR036179">
    <property type="entry name" value="Ig-like_dom_sf"/>
</dbReference>
<dbReference type="InterPro" id="IPR050122">
    <property type="entry name" value="RTK"/>
</dbReference>
<evidence type="ECO:0000256" key="10">
    <source>
        <dbReference type="ARBA" id="ARBA00023136"/>
    </source>
</evidence>